<gene>
    <name evidence="2" type="ORF">SEPCBS119000_002338</name>
</gene>
<comment type="caution">
    <text evidence="2">The sequence shown here is derived from an EMBL/GenBank/DDBJ whole genome shotgun (WGS) entry which is preliminary data.</text>
</comment>
<reference evidence="2 3" key="1">
    <citation type="submission" date="2024-01" db="EMBL/GenBank/DDBJ databases">
        <authorList>
            <person name="Allen C."/>
            <person name="Tagirdzhanova G."/>
        </authorList>
    </citation>
    <scope>NUCLEOTIDE SEQUENCE [LARGE SCALE GENOMIC DNA]</scope>
    <source>
        <strain evidence="2 3">CBS 119000</strain>
    </source>
</reference>
<dbReference type="SUPFAM" id="SSF88697">
    <property type="entry name" value="PUA domain-like"/>
    <property type="match status" value="1"/>
</dbReference>
<evidence type="ECO:0000313" key="2">
    <source>
        <dbReference type="EMBL" id="CAK7267045.1"/>
    </source>
</evidence>
<feature type="region of interest" description="Disordered" evidence="1">
    <location>
        <begin position="1"/>
        <end position="59"/>
    </location>
</feature>
<feature type="region of interest" description="Disordered" evidence="1">
    <location>
        <begin position="494"/>
        <end position="513"/>
    </location>
</feature>
<accession>A0ABP0DFN1</accession>
<evidence type="ECO:0000313" key="3">
    <source>
        <dbReference type="Proteomes" id="UP001642502"/>
    </source>
</evidence>
<sequence length="681" mass="73238">MLWDPEDEAVPASPTGLPKSPATPKKNKAQASASTVTPPALAPASRSEIPSSQPSPFTPVMLFDCSQRSMDQQSPLLDKAARRFTQQGNGDGGAATERVLHTKLCGCTHEQSVVANANRKALGKCSYALCMSGEIPDSDEEDIGLSGPLPQSQGEALRASRSGPSNSISSSPAVDTASPTISAPLSSPLSPLLDAWPMSPEHLPELRQITAADVRTEVSKAGSADSIKGTEFMQKSIRSNVGLQPSTKDGALAVSQAFDQEQITPAPVECGANSSPVLDCTNTQAAQPQYSQGSESQRLESQRVPLEVIRRLGPQTDRSDIIISLHPEQIRRIVSGTKDHDFRSYKIPNTVSRFWIYATRPVCELQYMAVVAAGFRHPGEIDSESGFGNADFNAGRLVAKYAYKLVQVYQLNNPVPLDVMRKNGWTGAPCRYDYLPPAVVGSLLGNLRCALFEDAGETDHGETGSEGPRSGDLFIKETQFARKSPVEKSIISVKSQDGARNNHSSAVNGELSESQEIEAQLLGDIFDTQASHNTHSLAPKDSPGQFASSASSSKACHISWRSQTTMNDAVSATLEISSRASAQFQNVDTNLGLEQRAGVRVKNESVGENDRHGLDRASRYWQSSPTRQKILAVDPQRPPPLSTMVSSVDFTQAALPESLYEEIRQAPPVVILDSEDSDDGD</sequence>
<dbReference type="Proteomes" id="UP001642502">
    <property type="component" value="Unassembled WGS sequence"/>
</dbReference>
<dbReference type="EMBL" id="CAWUON010000024">
    <property type="protein sequence ID" value="CAK7267045.1"/>
    <property type="molecule type" value="Genomic_DNA"/>
</dbReference>
<feature type="compositionally biased region" description="Low complexity" evidence="1">
    <location>
        <begin position="160"/>
        <end position="182"/>
    </location>
</feature>
<feature type="region of interest" description="Disordered" evidence="1">
    <location>
        <begin position="139"/>
        <end position="182"/>
    </location>
</feature>
<keyword evidence="3" id="KW-1185">Reference proteome</keyword>
<dbReference type="InterPro" id="IPR015947">
    <property type="entry name" value="PUA-like_sf"/>
</dbReference>
<organism evidence="2 3">
    <name type="scientific">Sporothrix epigloea</name>
    <dbReference type="NCBI Taxonomy" id="1892477"/>
    <lineage>
        <taxon>Eukaryota</taxon>
        <taxon>Fungi</taxon>
        <taxon>Dikarya</taxon>
        <taxon>Ascomycota</taxon>
        <taxon>Pezizomycotina</taxon>
        <taxon>Sordariomycetes</taxon>
        <taxon>Sordariomycetidae</taxon>
        <taxon>Ophiostomatales</taxon>
        <taxon>Ophiostomataceae</taxon>
        <taxon>Sporothrix</taxon>
    </lineage>
</organism>
<evidence type="ECO:0000256" key="1">
    <source>
        <dbReference type="SAM" id="MobiDB-lite"/>
    </source>
</evidence>
<proteinExistence type="predicted"/>
<protein>
    <submittedName>
        <fullName evidence="2">Uncharacterized protein</fullName>
    </submittedName>
</protein>
<name>A0ABP0DFN1_9PEZI</name>